<dbReference type="SUPFAM" id="SSF56014">
    <property type="entry name" value="Nitrite and sulphite reductase 4Fe-4S domain-like"/>
    <property type="match status" value="1"/>
</dbReference>
<dbReference type="UniPathway" id="UPA00056">
    <property type="reaction ID" value="UER00096"/>
</dbReference>
<organism evidence="10 11">
    <name type="scientific">Aliikangiella coralliicola</name>
    <dbReference type="NCBI Taxonomy" id="2592383"/>
    <lineage>
        <taxon>Bacteria</taxon>
        <taxon>Pseudomonadati</taxon>
        <taxon>Pseudomonadota</taxon>
        <taxon>Gammaproteobacteria</taxon>
        <taxon>Oceanospirillales</taxon>
        <taxon>Pleioneaceae</taxon>
        <taxon>Aliikangiella</taxon>
    </lineage>
</organism>
<dbReference type="Gene3D" id="3.30.413.10">
    <property type="entry name" value="Sulfite Reductase Hemoprotein, domain 1"/>
    <property type="match status" value="1"/>
</dbReference>
<sequence>MKGISWIKRRKSRQIMVGNVPIGGDAPIAVQSMTNTETCDVQATLAQIQRIADTGGDVVRVSVPSMDAAEAFKQIKKSSPVPLIADIHFDYKIALKVADYGVDCLRINPGNIGNEERVKAVIEKARDNNIPIRIGVNAGSLEKDLQMKYGEPTPEALVESAFRHIDILDRHDFQNYKISLKASDVFMTVSAYRQLASQIDQPLHLGITEAGGLRAGSVKSAVGLGMLLAEGIGDTIRVSLAADPVEEIKVGFDILKSLGLRQRGINFIACPSCSRQQFDVIKTVNELEMRLEDVRDAMDVAIIGCVVNGPGEAKEADIGLTGGLKASLLYQDGAKSHKIDNQELVDSIEKSVREKLAQKSEAIAEKTKGEAQIKVSTSN</sequence>
<dbReference type="Pfam" id="PF04551">
    <property type="entry name" value="GcpE"/>
    <property type="match status" value="1"/>
</dbReference>
<feature type="binding site" evidence="7">
    <location>
        <position position="270"/>
    </location>
    <ligand>
        <name>[4Fe-4S] cluster</name>
        <dbReference type="ChEBI" id="CHEBI:49883"/>
    </ligand>
</feature>
<gene>
    <name evidence="7 10" type="primary">ispG</name>
    <name evidence="10" type="synonym">gcpE</name>
    <name evidence="10" type="ORF">FLL46_13880</name>
</gene>
<dbReference type="AlphaFoldDB" id="A0A545UBQ7"/>
<evidence type="ECO:0000259" key="9">
    <source>
        <dbReference type="Pfam" id="PF26540"/>
    </source>
</evidence>
<evidence type="ECO:0000256" key="2">
    <source>
        <dbReference type="ARBA" id="ARBA00022723"/>
    </source>
</evidence>
<feature type="domain" description="IspG C-terminal" evidence="9">
    <location>
        <begin position="266"/>
        <end position="353"/>
    </location>
</feature>
<dbReference type="GO" id="GO:0141197">
    <property type="term" value="F:4-hydroxy-3-methylbut-2-enyl-diphosphate synthase activity (flavodoxin)"/>
    <property type="evidence" value="ECO:0007669"/>
    <property type="project" value="UniProtKB-EC"/>
</dbReference>
<comment type="cofactor">
    <cofactor evidence="7">
        <name>[4Fe-4S] cluster</name>
        <dbReference type="ChEBI" id="CHEBI:49883"/>
    </cofactor>
    <text evidence="7">Binds 1 [4Fe-4S] cluster.</text>
</comment>
<evidence type="ECO:0000313" key="10">
    <source>
        <dbReference type="EMBL" id="TQV86902.1"/>
    </source>
</evidence>
<evidence type="ECO:0000256" key="3">
    <source>
        <dbReference type="ARBA" id="ARBA00023002"/>
    </source>
</evidence>
<dbReference type="RefSeq" id="WP_142894364.1">
    <property type="nucleotide sequence ID" value="NZ_ML660165.1"/>
</dbReference>
<dbReference type="PIRSF" id="PIRSF004640">
    <property type="entry name" value="IspG"/>
    <property type="match status" value="1"/>
</dbReference>
<feature type="binding site" evidence="7">
    <location>
        <position position="312"/>
    </location>
    <ligand>
        <name>[4Fe-4S] cluster</name>
        <dbReference type="ChEBI" id="CHEBI:49883"/>
    </ligand>
</feature>
<dbReference type="InterPro" id="IPR004588">
    <property type="entry name" value="IspG_bac-typ"/>
</dbReference>
<dbReference type="InterPro" id="IPR045854">
    <property type="entry name" value="NO2/SO3_Rdtase_4Fe4S_sf"/>
</dbReference>
<feature type="domain" description="IspG TIM-barrel" evidence="8">
    <location>
        <begin position="12"/>
        <end position="251"/>
    </location>
</feature>
<name>A0A545UBQ7_9GAMM</name>
<dbReference type="SUPFAM" id="SSF51412">
    <property type="entry name" value="Inosine monophosphate dehydrogenase (IMPDH)"/>
    <property type="match status" value="1"/>
</dbReference>
<keyword evidence="2 7" id="KW-0479">Metal-binding</keyword>
<feature type="binding site" evidence="7">
    <location>
        <position position="273"/>
    </location>
    <ligand>
        <name>[4Fe-4S] cluster</name>
        <dbReference type="ChEBI" id="CHEBI:49883"/>
    </ligand>
</feature>
<dbReference type="InterPro" id="IPR016425">
    <property type="entry name" value="IspG_bac"/>
</dbReference>
<evidence type="ECO:0000256" key="5">
    <source>
        <dbReference type="ARBA" id="ARBA00023014"/>
    </source>
</evidence>
<dbReference type="InterPro" id="IPR058579">
    <property type="entry name" value="IspG_C"/>
</dbReference>
<dbReference type="EC" id="1.17.7.3" evidence="7"/>
<dbReference type="PANTHER" id="PTHR30454">
    <property type="entry name" value="4-HYDROXY-3-METHYLBUT-2-EN-1-YL DIPHOSPHATE SYNTHASE"/>
    <property type="match status" value="1"/>
</dbReference>
<reference evidence="10 11" key="1">
    <citation type="submission" date="2019-07" db="EMBL/GenBank/DDBJ databases">
        <title>Draft genome for Aliikangiella sp. M105.</title>
        <authorList>
            <person name="Wang G."/>
        </authorList>
    </citation>
    <scope>NUCLEOTIDE SEQUENCE [LARGE SCALE GENOMIC DNA]</scope>
    <source>
        <strain evidence="10 11">M105</strain>
    </source>
</reference>
<evidence type="ECO:0000313" key="11">
    <source>
        <dbReference type="Proteomes" id="UP000315439"/>
    </source>
</evidence>
<dbReference type="OrthoDB" id="9803214at2"/>
<dbReference type="GO" id="GO:0005506">
    <property type="term" value="F:iron ion binding"/>
    <property type="evidence" value="ECO:0007669"/>
    <property type="project" value="InterPro"/>
</dbReference>
<dbReference type="InterPro" id="IPR058578">
    <property type="entry name" value="IspG_TIM"/>
</dbReference>
<dbReference type="InterPro" id="IPR011005">
    <property type="entry name" value="Dihydropteroate_synth-like_sf"/>
</dbReference>
<dbReference type="Gene3D" id="3.20.20.20">
    <property type="entry name" value="Dihydropteroate synthase-like"/>
    <property type="match status" value="1"/>
</dbReference>
<feature type="binding site" evidence="7">
    <location>
        <position position="305"/>
    </location>
    <ligand>
        <name>[4Fe-4S] cluster</name>
        <dbReference type="ChEBI" id="CHEBI:49883"/>
    </ligand>
</feature>
<dbReference type="HAMAP" id="MF_00159">
    <property type="entry name" value="IspG"/>
    <property type="match status" value="1"/>
</dbReference>
<evidence type="ECO:0000256" key="7">
    <source>
        <dbReference type="HAMAP-Rule" id="MF_00159"/>
    </source>
</evidence>
<evidence type="ECO:0000259" key="8">
    <source>
        <dbReference type="Pfam" id="PF04551"/>
    </source>
</evidence>
<keyword evidence="4 7" id="KW-0408">Iron</keyword>
<dbReference type="Proteomes" id="UP000315439">
    <property type="component" value="Unassembled WGS sequence"/>
</dbReference>
<dbReference type="GO" id="GO:0051539">
    <property type="term" value="F:4 iron, 4 sulfur cluster binding"/>
    <property type="evidence" value="ECO:0007669"/>
    <property type="project" value="UniProtKB-UniRule"/>
</dbReference>
<dbReference type="NCBIfam" id="TIGR00612">
    <property type="entry name" value="ispG_gcpE"/>
    <property type="match status" value="1"/>
</dbReference>
<dbReference type="FunFam" id="3.20.20.20:FF:000001">
    <property type="entry name" value="4-hydroxy-3-methylbut-2-en-1-yl diphosphate synthase (flavodoxin)"/>
    <property type="match status" value="1"/>
</dbReference>
<dbReference type="Pfam" id="PF26540">
    <property type="entry name" value="GcpE_C"/>
    <property type="match status" value="1"/>
</dbReference>
<dbReference type="GO" id="GO:0016114">
    <property type="term" value="P:terpenoid biosynthetic process"/>
    <property type="evidence" value="ECO:0007669"/>
    <property type="project" value="InterPro"/>
</dbReference>
<comment type="caution">
    <text evidence="10">The sequence shown here is derived from an EMBL/GenBank/DDBJ whole genome shotgun (WGS) entry which is preliminary data.</text>
</comment>
<dbReference type="GO" id="GO:0019288">
    <property type="term" value="P:isopentenyl diphosphate biosynthetic process, methylerythritol 4-phosphate pathway"/>
    <property type="evidence" value="ECO:0007669"/>
    <property type="project" value="UniProtKB-UniRule"/>
</dbReference>
<comment type="similarity">
    <text evidence="7">Belongs to the IspG family.</text>
</comment>
<keyword evidence="5 7" id="KW-0411">Iron-sulfur</keyword>
<accession>A0A545UBQ7</accession>
<comment type="catalytic activity">
    <reaction evidence="7">
        <text>(2E)-4-hydroxy-3-methylbut-2-enyl diphosphate + oxidized [flavodoxin] + H2O + 2 H(+) = 2-C-methyl-D-erythritol 2,4-cyclic diphosphate + reduced [flavodoxin]</text>
        <dbReference type="Rhea" id="RHEA:43604"/>
        <dbReference type="Rhea" id="RHEA-COMP:10622"/>
        <dbReference type="Rhea" id="RHEA-COMP:10623"/>
        <dbReference type="ChEBI" id="CHEBI:15377"/>
        <dbReference type="ChEBI" id="CHEBI:15378"/>
        <dbReference type="ChEBI" id="CHEBI:57618"/>
        <dbReference type="ChEBI" id="CHEBI:58210"/>
        <dbReference type="ChEBI" id="CHEBI:58483"/>
        <dbReference type="ChEBI" id="CHEBI:128753"/>
        <dbReference type="EC" id="1.17.7.3"/>
    </reaction>
</comment>
<comment type="pathway">
    <text evidence="7">Isoprenoid biosynthesis; isopentenyl diphosphate biosynthesis via DXP pathway; isopentenyl diphosphate from 1-deoxy-D-xylulose 5-phosphate: step 5/6.</text>
</comment>
<dbReference type="EMBL" id="VIKS01000009">
    <property type="protein sequence ID" value="TQV86902.1"/>
    <property type="molecule type" value="Genomic_DNA"/>
</dbReference>
<proteinExistence type="inferred from homology"/>
<keyword evidence="6 7" id="KW-0414">Isoprene biosynthesis</keyword>
<evidence type="ECO:0000256" key="6">
    <source>
        <dbReference type="ARBA" id="ARBA00023229"/>
    </source>
</evidence>
<keyword evidence="11" id="KW-1185">Reference proteome</keyword>
<evidence type="ECO:0000256" key="1">
    <source>
        <dbReference type="ARBA" id="ARBA00022485"/>
    </source>
</evidence>
<evidence type="ECO:0000256" key="4">
    <source>
        <dbReference type="ARBA" id="ARBA00023004"/>
    </source>
</evidence>
<dbReference type="GO" id="GO:0046429">
    <property type="term" value="F:4-hydroxy-3-methylbut-2-en-1-yl diphosphate synthase activity (ferredoxin)"/>
    <property type="evidence" value="ECO:0007669"/>
    <property type="project" value="UniProtKB-UniRule"/>
</dbReference>
<protein>
    <recommendedName>
        <fullName evidence="7">4-hydroxy-3-methylbut-2-en-1-yl diphosphate synthase (flavodoxin)</fullName>
        <ecNumber evidence="7">1.17.7.3</ecNumber>
    </recommendedName>
    <alternativeName>
        <fullName evidence="7">1-hydroxy-2-methyl-2-(E)-butenyl 4-diphosphate synthase</fullName>
    </alternativeName>
</protein>
<comment type="function">
    <text evidence="7">Converts 2C-methyl-D-erythritol 2,4-cyclodiphosphate (ME-2,4cPP) into 1-hydroxy-2-methyl-2-(E)-butenyl 4-diphosphate.</text>
</comment>
<keyword evidence="3 7" id="KW-0560">Oxidoreductase</keyword>
<keyword evidence="1 7" id="KW-0004">4Fe-4S</keyword>
<dbReference type="NCBIfam" id="NF001540">
    <property type="entry name" value="PRK00366.1"/>
    <property type="match status" value="1"/>
</dbReference>
<dbReference type="PANTHER" id="PTHR30454:SF0">
    <property type="entry name" value="4-HYDROXY-3-METHYLBUT-2-EN-1-YL DIPHOSPHATE SYNTHASE (FERREDOXIN), CHLOROPLASTIC"/>
    <property type="match status" value="1"/>
</dbReference>